<dbReference type="AlphaFoldDB" id="A0A508X6U2"/>
<name>A0A508X6U2_9HYPH</name>
<gene>
    <name evidence="1" type="ORF">EMEDMD4_790285</name>
</gene>
<accession>A0A508X6U2</accession>
<organism evidence="1 2">
    <name type="scientific">Sinorhizobium medicae</name>
    <dbReference type="NCBI Taxonomy" id="110321"/>
    <lineage>
        <taxon>Bacteria</taxon>
        <taxon>Pseudomonadati</taxon>
        <taxon>Pseudomonadota</taxon>
        <taxon>Alphaproteobacteria</taxon>
        <taxon>Hyphomicrobiales</taxon>
        <taxon>Rhizobiaceae</taxon>
        <taxon>Sinorhizobium/Ensifer group</taxon>
        <taxon>Sinorhizobium</taxon>
    </lineage>
</organism>
<proteinExistence type="predicted"/>
<dbReference type="Proteomes" id="UP000507954">
    <property type="component" value="Unassembled WGS sequence"/>
</dbReference>
<protein>
    <submittedName>
        <fullName evidence="1">Uncharacterized protein</fullName>
    </submittedName>
</protein>
<evidence type="ECO:0000313" key="1">
    <source>
        <dbReference type="EMBL" id="VTZ65260.1"/>
    </source>
</evidence>
<reference evidence="1 2" key="1">
    <citation type="submission" date="2019-06" db="EMBL/GenBank/DDBJ databases">
        <authorList>
            <person name="Le Quere A."/>
            <person name="Colella S."/>
        </authorList>
    </citation>
    <scope>NUCLEOTIDE SEQUENCE [LARGE SCALE GENOMIC DNA]</scope>
    <source>
        <strain evidence="1">EmedicaeMD41</strain>
    </source>
</reference>
<dbReference type="EMBL" id="CABFNB010000149">
    <property type="protein sequence ID" value="VTZ65260.1"/>
    <property type="molecule type" value="Genomic_DNA"/>
</dbReference>
<evidence type="ECO:0000313" key="2">
    <source>
        <dbReference type="Proteomes" id="UP000507954"/>
    </source>
</evidence>
<sequence>MVTRFVLPTMPPRSRMDAAFLLSHAAHCSRPTASIASCSALGRLRNEARSSGFMVYTARKRDIGALFVVVDGCQLTRCAAEVTRIVATNCEWEVR</sequence>